<evidence type="ECO:0000259" key="2">
    <source>
        <dbReference type="Pfam" id="PF13649"/>
    </source>
</evidence>
<dbReference type="SUPFAM" id="SSF53335">
    <property type="entry name" value="S-adenosyl-L-methionine-dependent methyltransferases"/>
    <property type="match status" value="1"/>
</dbReference>
<proteinExistence type="predicted"/>
<dbReference type="Gene3D" id="3.40.50.150">
    <property type="entry name" value="Vaccinia Virus protein VP39"/>
    <property type="match status" value="1"/>
</dbReference>
<sequence length="201" mass="23086">MNNQWDNRFQINDYLFGKEANEFIKYCYENFQLKTGDALAIAEGEGRNAVFVAQKGINVTTWDYSEVGLEKTRELAKENGVVVKAEHVDLNDAPWKENQWDQIFCVFGHFPKQLRESTLANIKKALKPGGYFITEVYSVHQLPYQSGGPKDASLLYTPEEFISQFNDWRTIHFFMGEVMRDEGSHNGLSHVIQLAVQKPTL</sequence>
<dbReference type="KEGG" id="panc:E2636_01415"/>
<keyword evidence="4" id="KW-1185">Reference proteome</keyword>
<dbReference type="InterPro" id="IPR041698">
    <property type="entry name" value="Methyltransf_25"/>
</dbReference>
<dbReference type="CDD" id="cd02440">
    <property type="entry name" value="AdoMet_MTases"/>
    <property type="match status" value="1"/>
</dbReference>
<organism evidence="3 4">
    <name type="scientific">Paenisporosarcina antarctica</name>
    <dbReference type="NCBI Taxonomy" id="417367"/>
    <lineage>
        <taxon>Bacteria</taxon>
        <taxon>Bacillati</taxon>
        <taxon>Bacillota</taxon>
        <taxon>Bacilli</taxon>
        <taxon>Bacillales</taxon>
        <taxon>Caryophanaceae</taxon>
        <taxon>Paenisporosarcina</taxon>
    </lineage>
</organism>
<dbReference type="EMBL" id="CP038015">
    <property type="protein sequence ID" value="QBP39894.1"/>
    <property type="molecule type" value="Genomic_DNA"/>
</dbReference>
<keyword evidence="3" id="KW-0489">Methyltransferase</keyword>
<dbReference type="InterPro" id="IPR029063">
    <property type="entry name" value="SAM-dependent_MTases_sf"/>
</dbReference>
<dbReference type="RefSeq" id="WP_134208314.1">
    <property type="nucleotide sequence ID" value="NZ_CP038015.1"/>
</dbReference>
<dbReference type="Proteomes" id="UP000294292">
    <property type="component" value="Chromosome"/>
</dbReference>
<dbReference type="OrthoDB" id="9804312at2"/>
<dbReference type="Pfam" id="PF13649">
    <property type="entry name" value="Methyltransf_25"/>
    <property type="match status" value="1"/>
</dbReference>
<evidence type="ECO:0000313" key="4">
    <source>
        <dbReference type="Proteomes" id="UP000294292"/>
    </source>
</evidence>
<accession>A0A4P6ZUV3</accession>
<name>A0A4P6ZUV3_9BACL</name>
<protein>
    <submittedName>
        <fullName evidence="3">Class I SAM-dependent methyltransferase</fullName>
    </submittedName>
</protein>
<dbReference type="PANTHER" id="PTHR43861:SF3">
    <property type="entry name" value="PUTATIVE (AFU_ORTHOLOGUE AFUA_2G14390)-RELATED"/>
    <property type="match status" value="1"/>
</dbReference>
<reference evidence="3 4" key="1">
    <citation type="submission" date="2019-03" db="EMBL/GenBank/DDBJ databases">
        <title>Complete genome sequence of Paenisporosarcina antarctica CGMCC 1.6503T.</title>
        <authorList>
            <person name="Rong J.-C."/>
            <person name="Chi N.-Y."/>
            <person name="Zhang Q.-F."/>
        </authorList>
    </citation>
    <scope>NUCLEOTIDE SEQUENCE [LARGE SCALE GENOMIC DNA]</scope>
    <source>
        <strain evidence="3 4">CGMCC 1.6503</strain>
    </source>
</reference>
<dbReference type="GO" id="GO:0008168">
    <property type="term" value="F:methyltransferase activity"/>
    <property type="evidence" value="ECO:0007669"/>
    <property type="project" value="UniProtKB-KW"/>
</dbReference>
<keyword evidence="1 3" id="KW-0808">Transferase</keyword>
<evidence type="ECO:0000313" key="3">
    <source>
        <dbReference type="EMBL" id="QBP39894.1"/>
    </source>
</evidence>
<dbReference type="PANTHER" id="PTHR43861">
    <property type="entry name" value="TRANS-ACONITATE 2-METHYLTRANSFERASE-RELATED"/>
    <property type="match status" value="1"/>
</dbReference>
<gene>
    <name evidence="3" type="ORF">E2636_01415</name>
</gene>
<dbReference type="AlphaFoldDB" id="A0A4P6ZUV3"/>
<feature type="domain" description="Methyltransferase" evidence="2">
    <location>
        <begin position="39"/>
        <end position="130"/>
    </location>
</feature>
<evidence type="ECO:0000256" key="1">
    <source>
        <dbReference type="ARBA" id="ARBA00022679"/>
    </source>
</evidence>
<dbReference type="GO" id="GO:0032259">
    <property type="term" value="P:methylation"/>
    <property type="evidence" value="ECO:0007669"/>
    <property type="project" value="UniProtKB-KW"/>
</dbReference>